<dbReference type="Proteomes" id="UP001464923">
    <property type="component" value="Unassembled WGS sequence"/>
</dbReference>
<dbReference type="EMBL" id="JBEDNP010000004">
    <property type="protein sequence ID" value="MEQ3538908.1"/>
    <property type="molecule type" value="Genomic_DNA"/>
</dbReference>
<evidence type="ECO:0000313" key="2">
    <source>
        <dbReference type="Proteomes" id="UP001464923"/>
    </source>
</evidence>
<dbReference type="RefSeq" id="WP_345652379.1">
    <property type="nucleotide sequence ID" value="NZ_BAABLY010000082.1"/>
</dbReference>
<keyword evidence="2" id="KW-1185">Reference proteome</keyword>
<sequence length="159" mass="17116">MQLRAGSTSSGLLRARYEVTADGRVVTGWTARTPRAHRELVVDGATYVLDAHGVARFALEGEVRAHLRRTVDPRPRTSWTLEAGALAYRMTGSGLGRRFTLADVDGGTEVGAVWRTTGLRPSYGAELPDEVPVPVGVFVLWAAMAIWRATVTAAATAVR</sequence>
<reference evidence="1 2" key="1">
    <citation type="submission" date="2024-03" db="EMBL/GenBank/DDBJ databases">
        <title>Draft genome sequence of Pseudonocardia tropica JCM 19149.</title>
        <authorList>
            <person name="Butdee W."/>
            <person name="Duangmal K."/>
        </authorList>
    </citation>
    <scope>NUCLEOTIDE SEQUENCE [LARGE SCALE GENOMIC DNA]</scope>
    <source>
        <strain evidence="1 2">JCM 19149</strain>
    </source>
</reference>
<evidence type="ECO:0000313" key="1">
    <source>
        <dbReference type="EMBL" id="MEQ3538908.1"/>
    </source>
</evidence>
<proteinExistence type="predicted"/>
<gene>
    <name evidence="1" type="ORF">WHI96_08755</name>
</gene>
<comment type="caution">
    <text evidence="1">The sequence shown here is derived from an EMBL/GenBank/DDBJ whole genome shotgun (WGS) entry which is preliminary data.</text>
</comment>
<organism evidence="1 2">
    <name type="scientific">Pseudonocardia tropica</name>
    <dbReference type="NCBI Taxonomy" id="681289"/>
    <lineage>
        <taxon>Bacteria</taxon>
        <taxon>Bacillati</taxon>
        <taxon>Actinomycetota</taxon>
        <taxon>Actinomycetes</taxon>
        <taxon>Pseudonocardiales</taxon>
        <taxon>Pseudonocardiaceae</taxon>
        <taxon>Pseudonocardia</taxon>
    </lineage>
</organism>
<name>A0ABV1JSJ0_9PSEU</name>
<accession>A0ABV1JSJ0</accession>
<protein>
    <submittedName>
        <fullName evidence="1">Uncharacterized protein</fullName>
    </submittedName>
</protein>